<evidence type="ECO:0000256" key="1">
    <source>
        <dbReference type="ARBA" id="ARBA00022842"/>
    </source>
</evidence>
<sequence>MGHNHTFTIVLLAGGSSSRLGQAKQLVQLNGESLLRRQCKLALELTDQVTVVLGSNADLMIGELAGLPVTVVLNPLWSTGMASSISAGVKQIKECSNACLLLLVDQWLLTADDLKQLISAWQQSPNDIWLSKNVAKTASGPPVIFPSHCFSALENISGEQGAKPVIRDNIKIVKSIEMENAFTDLDTPEQLAYCLKKIAAINPNKAC</sequence>
<accession>A0A919BD27</accession>
<dbReference type="Gene3D" id="3.90.550.10">
    <property type="entry name" value="Spore Coat Polysaccharide Biosynthesis Protein SpsA, Chain A"/>
    <property type="match status" value="1"/>
</dbReference>
<dbReference type="InterPro" id="IPR025877">
    <property type="entry name" value="MobA-like_NTP_Trfase"/>
</dbReference>
<dbReference type="Proteomes" id="UP000623842">
    <property type="component" value="Unassembled WGS sequence"/>
</dbReference>
<dbReference type="InterPro" id="IPR029044">
    <property type="entry name" value="Nucleotide-diphossugar_trans"/>
</dbReference>
<reference evidence="3" key="1">
    <citation type="journal article" date="2014" name="Int. J. Syst. Evol. Microbiol.">
        <title>Complete genome sequence of Corynebacterium casei LMG S-19264T (=DSM 44701T), isolated from a smear-ripened cheese.</title>
        <authorList>
            <consortium name="US DOE Joint Genome Institute (JGI-PGF)"/>
            <person name="Walter F."/>
            <person name="Albersmeier A."/>
            <person name="Kalinowski J."/>
            <person name="Ruckert C."/>
        </authorList>
    </citation>
    <scope>NUCLEOTIDE SEQUENCE</scope>
    <source>
        <strain evidence="3">KCTC 42731</strain>
    </source>
</reference>
<dbReference type="CDD" id="cd04182">
    <property type="entry name" value="GT_2_like_f"/>
    <property type="match status" value="1"/>
</dbReference>
<keyword evidence="1" id="KW-0460">Magnesium</keyword>
<dbReference type="SUPFAM" id="SSF53448">
    <property type="entry name" value="Nucleotide-diphospho-sugar transferases"/>
    <property type="match status" value="1"/>
</dbReference>
<dbReference type="PANTHER" id="PTHR43777:SF1">
    <property type="entry name" value="MOLYBDENUM COFACTOR CYTIDYLYLTRANSFERASE"/>
    <property type="match status" value="1"/>
</dbReference>
<name>A0A919BD27_9GAMM</name>
<organism evidence="3 4">
    <name type="scientific">Thalassotalea marina</name>
    <dbReference type="NCBI Taxonomy" id="1673741"/>
    <lineage>
        <taxon>Bacteria</taxon>
        <taxon>Pseudomonadati</taxon>
        <taxon>Pseudomonadota</taxon>
        <taxon>Gammaproteobacteria</taxon>
        <taxon>Alteromonadales</taxon>
        <taxon>Colwelliaceae</taxon>
        <taxon>Thalassotalea</taxon>
    </lineage>
</organism>
<dbReference type="RefSeq" id="WP_189767650.1">
    <property type="nucleotide sequence ID" value="NZ_BNCK01000002.1"/>
</dbReference>
<keyword evidence="4" id="KW-1185">Reference proteome</keyword>
<dbReference type="Pfam" id="PF12804">
    <property type="entry name" value="NTP_transf_3"/>
    <property type="match status" value="1"/>
</dbReference>
<gene>
    <name evidence="3" type="ORF">GCM10017161_08700</name>
</gene>
<proteinExistence type="predicted"/>
<comment type="caution">
    <text evidence="3">The sequence shown here is derived from an EMBL/GenBank/DDBJ whole genome shotgun (WGS) entry which is preliminary data.</text>
</comment>
<evidence type="ECO:0000313" key="4">
    <source>
        <dbReference type="Proteomes" id="UP000623842"/>
    </source>
</evidence>
<dbReference type="AlphaFoldDB" id="A0A919BD27"/>
<dbReference type="PANTHER" id="PTHR43777">
    <property type="entry name" value="MOLYBDENUM COFACTOR CYTIDYLYLTRANSFERASE"/>
    <property type="match status" value="1"/>
</dbReference>
<evidence type="ECO:0000259" key="2">
    <source>
        <dbReference type="Pfam" id="PF12804"/>
    </source>
</evidence>
<dbReference type="GO" id="GO:0016779">
    <property type="term" value="F:nucleotidyltransferase activity"/>
    <property type="evidence" value="ECO:0007669"/>
    <property type="project" value="UniProtKB-ARBA"/>
</dbReference>
<reference evidence="3" key="2">
    <citation type="submission" date="2020-09" db="EMBL/GenBank/DDBJ databases">
        <authorList>
            <person name="Sun Q."/>
            <person name="Kim S."/>
        </authorList>
    </citation>
    <scope>NUCLEOTIDE SEQUENCE</scope>
    <source>
        <strain evidence="3">KCTC 42731</strain>
    </source>
</reference>
<evidence type="ECO:0000313" key="3">
    <source>
        <dbReference type="EMBL" id="GHF83665.1"/>
    </source>
</evidence>
<dbReference type="EMBL" id="BNCK01000002">
    <property type="protein sequence ID" value="GHF83665.1"/>
    <property type="molecule type" value="Genomic_DNA"/>
</dbReference>
<protein>
    <submittedName>
        <fullName evidence="3">Molybdopterin-guanine dinucleotide biosynthesis protein A</fullName>
    </submittedName>
</protein>
<feature type="domain" description="MobA-like NTP transferase" evidence="2">
    <location>
        <begin position="10"/>
        <end position="168"/>
    </location>
</feature>